<protein>
    <submittedName>
        <fullName evidence="1">Uncharacterized protein</fullName>
    </submittedName>
</protein>
<proteinExistence type="predicted"/>
<dbReference type="Proteomes" id="UP001180020">
    <property type="component" value="Unassembled WGS sequence"/>
</dbReference>
<reference evidence="1" key="1">
    <citation type="journal article" date="2023" name="Nat. Commun.">
        <title>Diploid and tetraploid genomes of Acorus and the evolution of monocots.</title>
        <authorList>
            <person name="Ma L."/>
            <person name="Liu K.W."/>
            <person name="Li Z."/>
            <person name="Hsiao Y.Y."/>
            <person name="Qi Y."/>
            <person name="Fu T."/>
            <person name="Tang G.D."/>
            <person name="Zhang D."/>
            <person name="Sun W.H."/>
            <person name="Liu D.K."/>
            <person name="Li Y."/>
            <person name="Chen G.Z."/>
            <person name="Liu X.D."/>
            <person name="Liao X.Y."/>
            <person name="Jiang Y.T."/>
            <person name="Yu X."/>
            <person name="Hao Y."/>
            <person name="Huang J."/>
            <person name="Zhao X.W."/>
            <person name="Ke S."/>
            <person name="Chen Y.Y."/>
            <person name="Wu W.L."/>
            <person name="Hsu J.L."/>
            <person name="Lin Y.F."/>
            <person name="Huang M.D."/>
            <person name="Li C.Y."/>
            <person name="Huang L."/>
            <person name="Wang Z.W."/>
            <person name="Zhao X."/>
            <person name="Zhong W.Y."/>
            <person name="Peng D.H."/>
            <person name="Ahmad S."/>
            <person name="Lan S."/>
            <person name="Zhang J.S."/>
            <person name="Tsai W.C."/>
            <person name="Van de Peer Y."/>
            <person name="Liu Z.J."/>
        </authorList>
    </citation>
    <scope>NUCLEOTIDE SEQUENCE</scope>
    <source>
        <strain evidence="1">CP</strain>
    </source>
</reference>
<reference evidence="1" key="2">
    <citation type="submission" date="2023-06" db="EMBL/GenBank/DDBJ databases">
        <authorList>
            <person name="Ma L."/>
            <person name="Liu K.-W."/>
            <person name="Li Z."/>
            <person name="Hsiao Y.-Y."/>
            <person name="Qi Y."/>
            <person name="Fu T."/>
            <person name="Tang G."/>
            <person name="Zhang D."/>
            <person name="Sun W.-H."/>
            <person name="Liu D.-K."/>
            <person name="Li Y."/>
            <person name="Chen G.-Z."/>
            <person name="Liu X.-D."/>
            <person name="Liao X.-Y."/>
            <person name="Jiang Y.-T."/>
            <person name="Yu X."/>
            <person name="Hao Y."/>
            <person name="Huang J."/>
            <person name="Zhao X.-W."/>
            <person name="Ke S."/>
            <person name="Chen Y.-Y."/>
            <person name="Wu W.-L."/>
            <person name="Hsu J.-L."/>
            <person name="Lin Y.-F."/>
            <person name="Huang M.-D."/>
            <person name="Li C.-Y."/>
            <person name="Huang L."/>
            <person name="Wang Z.-W."/>
            <person name="Zhao X."/>
            <person name="Zhong W.-Y."/>
            <person name="Peng D.-H."/>
            <person name="Ahmad S."/>
            <person name="Lan S."/>
            <person name="Zhang J.-S."/>
            <person name="Tsai W.-C."/>
            <person name="Van De Peer Y."/>
            <person name="Liu Z.-J."/>
        </authorList>
    </citation>
    <scope>NUCLEOTIDE SEQUENCE</scope>
    <source>
        <strain evidence="1">CP</strain>
        <tissue evidence="1">Leaves</tissue>
    </source>
</reference>
<dbReference type="AlphaFoldDB" id="A0AAV9E2W0"/>
<gene>
    <name evidence="1" type="ORF">QJS10_CPA10g00989</name>
</gene>
<evidence type="ECO:0000313" key="2">
    <source>
        <dbReference type="Proteomes" id="UP001180020"/>
    </source>
</evidence>
<dbReference type="EMBL" id="JAUJYO010000010">
    <property type="protein sequence ID" value="KAK1307233.1"/>
    <property type="molecule type" value="Genomic_DNA"/>
</dbReference>
<organism evidence="1 2">
    <name type="scientific">Acorus calamus</name>
    <name type="common">Sweet flag</name>
    <dbReference type="NCBI Taxonomy" id="4465"/>
    <lineage>
        <taxon>Eukaryota</taxon>
        <taxon>Viridiplantae</taxon>
        <taxon>Streptophyta</taxon>
        <taxon>Embryophyta</taxon>
        <taxon>Tracheophyta</taxon>
        <taxon>Spermatophyta</taxon>
        <taxon>Magnoliopsida</taxon>
        <taxon>Liliopsida</taxon>
        <taxon>Acoraceae</taxon>
        <taxon>Acorus</taxon>
    </lineage>
</organism>
<evidence type="ECO:0000313" key="1">
    <source>
        <dbReference type="EMBL" id="KAK1307233.1"/>
    </source>
</evidence>
<name>A0AAV9E2W0_ACOCL</name>
<accession>A0AAV9E2W0</accession>
<comment type="caution">
    <text evidence="1">The sequence shown here is derived from an EMBL/GenBank/DDBJ whole genome shotgun (WGS) entry which is preliminary data.</text>
</comment>
<keyword evidence="2" id="KW-1185">Reference proteome</keyword>
<sequence>MRTSFPPIVLLVVFDIYNRLYNLIKNPADSGEEGLLRYGNDRDFTVMQSTFTGDMRQCDRIMMKGRFHHRMVRDQE</sequence>